<reference evidence="1" key="1">
    <citation type="submission" date="2020-07" db="EMBL/GenBank/DDBJ databases">
        <title>Multicomponent nature underlies the extraordinary mechanical properties of spider dragline silk.</title>
        <authorList>
            <person name="Kono N."/>
            <person name="Nakamura H."/>
            <person name="Mori M."/>
            <person name="Yoshida Y."/>
            <person name="Ohtoshi R."/>
            <person name="Malay A.D."/>
            <person name="Moran D.A.P."/>
            <person name="Tomita M."/>
            <person name="Numata K."/>
            <person name="Arakawa K."/>
        </authorList>
    </citation>
    <scope>NUCLEOTIDE SEQUENCE</scope>
</reference>
<protein>
    <submittedName>
        <fullName evidence="1">Uncharacterized protein</fullName>
    </submittedName>
</protein>
<comment type="caution">
    <text evidence="1">The sequence shown here is derived from an EMBL/GenBank/DDBJ whole genome shotgun (WGS) entry which is preliminary data.</text>
</comment>
<evidence type="ECO:0000313" key="1">
    <source>
        <dbReference type="EMBL" id="GFR06330.1"/>
    </source>
</evidence>
<evidence type="ECO:0000313" key="2">
    <source>
        <dbReference type="Proteomes" id="UP000887116"/>
    </source>
</evidence>
<gene>
    <name evidence="1" type="ORF">TNCT_505621</name>
</gene>
<accession>A0A8X6IK81</accession>
<name>A0A8X6IK81_TRICU</name>
<dbReference type="AlphaFoldDB" id="A0A8X6IK81"/>
<keyword evidence="2" id="KW-1185">Reference proteome</keyword>
<dbReference type="Proteomes" id="UP000887116">
    <property type="component" value="Unassembled WGS sequence"/>
</dbReference>
<dbReference type="EMBL" id="BMAO01016115">
    <property type="protein sequence ID" value="GFR06330.1"/>
    <property type="molecule type" value="Genomic_DNA"/>
</dbReference>
<organism evidence="1 2">
    <name type="scientific">Trichonephila clavata</name>
    <name type="common">Joro spider</name>
    <name type="synonym">Nephila clavata</name>
    <dbReference type="NCBI Taxonomy" id="2740835"/>
    <lineage>
        <taxon>Eukaryota</taxon>
        <taxon>Metazoa</taxon>
        <taxon>Ecdysozoa</taxon>
        <taxon>Arthropoda</taxon>
        <taxon>Chelicerata</taxon>
        <taxon>Arachnida</taxon>
        <taxon>Araneae</taxon>
        <taxon>Araneomorphae</taxon>
        <taxon>Entelegynae</taxon>
        <taxon>Araneoidea</taxon>
        <taxon>Nephilidae</taxon>
        <taxon>Trichonephila</taxon>
    </lineage>
</organism>
<sequence>MYHGIEQEREDDGENPISLNDILRMSKEKEKKRIYDGRIDDGPEFKSDINGMRWRNTELLSDRAWNARAQSSGRFDRVPFKIKGQGKEKDGSLHF</sequence>
<dbReference type="OrthoDB" id="10394549at2759"/>
<proteinExistence type="predicted"/>